<dbReference type="RefSeq" id="WP_136404648.1">
    <property type="nucleotide sequence ID" value="NZ_JARXRQ010000004.1"/>
</dbReference>
<dbReference type="AlphaFoldDB" id="A0A4S5BV51"/>
<dbReference type="EMBL" id="SSWX01000001">
    <property type="protein sequence ID" value="THJ36389.1"/>
    <property type="molecule type" value="Genomic_DNA"/>
</dbReference>
<keyword evidence="1" id="KW-1133">Transmembrane helix</keyword>
<feature type="transmembrane region" description="Helical" evidence="1">
    <location>
        <begin position="133"/>
        <end position="158"/>
    </location>
</feature>
<evidence type="ECO:0000313" key="4">
    <source>
        <dbReference type="Proteomes" id="UP000306236"/>
    </source>
</evidence>
<accession>A0A4S5BV51</accession>
<proteinExistence type="predicted"/>
<feature type="transmembrane region" description="Helical" evidence="1">
    <location>
        <begin position="9"/>
        <end position="29"/>
    </location>
</feature>
<dbReference type="OrthoDB" id="7029611at2"/>
<feature type="domain" description="DUF1468" evidence="2">
    <location>
        <begin position="10"/>
        <end position="156"/>
    </location>
</feature>
<protein>
    <submittedName>
        <fullName evidence="3">Tripartite tricarboxylate transporter TctB family protein</fullName>
    </submittedName>
</protein>
<gene>
    <name evidence="3" type="ORF">E8K88_00320</name>
</gene>
<dbReference type="InterPro" id="IPR009936">
    <property type="entry name" value="DUF1468"/>
</dbReference>
<keyword evidence="1" id="KW-0812">Transmembrane</keyword>
<feature type="transmembrane region" description="Helical" evidence="1">
    <location>
        <begin position="41"/>
        <end position="62"/>
    </location>
</feature>
<feature type="transmembrane region" description="Helical" evidence="1">
    <location>
        <begin position="104"/>
        <end position="121"/>
    </location>
</feature>
<dbReference type="Pfam" id="PF07331">
    <property type="entry name" value="TctB"/>
    <property type="match status" value="1"/>
</dbReference>
<evidence type="ECO:0000259" key="2">
    <source>
        <dbReference type="Pfam" id="PF07331"/>
    </source>
</evidence>
<keyword evidence="4" id="KW-1185">Reference proteome</keyword>
<reference evidence="3 4" key="1">
    <citation type="submission" date="2019-04" db="EMBL/GenBank/DDBJ databases">
        <title>Lampropedia sp YIM MLB12 draf genome.</title>
        <authorList>
            <person name="Wang Y.-X."/>
        </authorList>
    </citation>
    <scope>NUCLEOTIDE SEQUENCE [LARGE SCALE GENOMIC DNA]</scope>
    <source>
        <strain evidence="3 4">YIM MLB12</strain>
    </source>
</reference>
<organism evidence="3 4">
    <name type="scientific">Lampropedia aestuarii</name>
    <dbReference type="NCBI Taxonomy" id="2562762"/>
    <lineage>
        <taxon>Bacteria</taxon>
        <taxon>Pseudomonadati</taxon>
        <taxon>Pseudomonadota</taxon>
        <taxon>Betaproteobacteria</taxon>
        <taxon>Burkholderiales</taxon>
        <taxon>Comamonadaceae</taxon>
        <taxon>Lampropedia</taxon>
    </lineage>
</organism>
<feature type="transmembrane region" description="Helical" evidence="1">
    <location>
        <begin position="82"/>
        <end position="98"/>
    </location>
</feature>
<sequence length="163" mass="17176">MLIKSQKDFFAGLMFTAIGVTFAVGATNYTVGSAARMGPGYFPMILGILLSILGGLIVLASIFRRNPPPDGDPIGKWGWKPLFYILAANFAFGILLVGLPSVGIPSFGLIVAIFALTIIASRAGHNVSFKSSVILGAVLALGSYLIFIKSLSLVLPVWPSFIG</sequence>
<keyword evidence="1" id="KW-0472">Membrane</keyword>
<evidence type="ECO:0000256" key="1">
    <source>
        <dbReference type="SAM" id="Phobius"/>
    </source>
</evidence>
<comment type="caution">
    <text evidence="3">The sequence shown here is derived from an EMBL/GenBank/DDBJ whole genome shotgun (WGS) entry which is preliminary data.</text>
</comment>
<name>A0A4S5BV51_9BURK</name>
<evidence type="ECO:0000313" key="3">
    <source>
        <dbReference type="EMBL" id="THJ36389.1"/>
    </source>
</evidence>
<dbReference type="Proteomes" id="UP000306236">
    <property type="component" value="Unassembled WGS sequence"/>
</dbReference>